<dbReference type="RefSeq" id="WP_354465363.1">
    <property type="nucleotide sequence ID" value="NZ_JBEWSZ010000026.1"/>
</dbReference>
<proteinExistence type="predicted"/>
<gene>
    <name evidence="1" type="ORF">ABVQ20_40100</name>
</gene>
<evidence type="ECO:0000313" key="2">
    <source>
        <dbReference type="Proteomes" id="UP001548832"/>
    </source>
</evidence>
<sequence>MTKNCSIGLQTFLGFEMAFEELVNGIATVFMPPSTRKRRSKALESLTGGFQEIGAMVS</sequence>
<keyword evidence="2" id="KW-1185">Reference proteome</keyword>
<evidence type="ECO:0000313" key="1">
    <source>
        <dbReference type="EMBL" id="MET2833094.1"/>
    </source>
</evidence>
<organism evidence="1 2">
    <name type="scientific">Mesorhizobium shangrilense</name>
    <dbReference type="NCBI Taxonomy" id="460060"/>
    <lineage>
        <taxon>Bacteria</taxon>
        <taxon>Pseudomonadati</taxon>
        <taxon>Pseudomonadota</taxon>
        <taxon>Alphaproteobacteria</taxon>
        <taxon>Hyphomicrobiales</taxon>
        <taxon>Phyllobacteriaceae</taxon>
        <taxon>Mesorhizobium</taxon>
    </lineage>
</organism>
<dbReference type="EMBL" id="JBEWSZ010000026">
    <property type="protein sequence ID" value="MET2833094.1"/>
    <property type="molecule type" value="Genomic_DNA"/>
</dbReference>
<comment type="caution">
    <text evidence="1">The sequence shown here is derived from an EMBL/GenBank/DDBJ whole genome shotgun (WGS) entry which is preliminary data.</text>
</comment>
<protein>
    <submittedName>
        <fullName evidence="1">Uncharacterized protein</fullName>
    </submittedName>
</protein>
<reference evidence="1 2" key="1">
    <citation type="submission" date="2024-06" db="EMBL/GenBank/DDBJ databases">
        <authorList>
            <person name="Kim D.-U."/>
        </authorList>
    </citation>
    <scope>NUCLEOTIDE SEQUENCE [LARGE SCALE GENOMIC DNA]</scope>
    <source>
        <strain evidence="1 2">KACC15460</strain>
    </source>
</reference>
<dbReference type="Proteomes" id="UP001548832">
    <property type="component" value="Unassembled WGS sequence"/>
</dbReference>
<accession>A0ABV2DSQ0</accession>
<name>A0ABV2DSQ0_9HYPH</name>